<evidence type="ECO:0000313" key="1">
    <source>
        <dbReference type="EMBL" id="MDQ0485317.1"/>
    </source>
</evidence>
<name>A0ABU0K7H3_9ACTN</name>
<gene>
    <name evidence="1" type="ORF">QO019_000147</name>
</gene>
<proteinExistence type="predicted"/>
<reference evidence="1 2" key="1">
    <citation type="submission" date="2023-07" db="EMBL/GenBank/DDBJ databases">
        <title>Genomic Encyclopedia of Type Strains, Phase IV (KMG-IV): sequencing the most valuable type-strain genomes for metagenomic binning, comparative biology and taxonomic classification.</title>
        <authorList>
            <person name="Goeker M."/>
        </authorList>
    </citation>
    <scope>NUCLEOTIDE SEQUENCE [LARGE SCALE GENOMIC DNA]</scope>
    <source>
        <strain evidence="1 2">DSM 40573</strain>
    </source>
</reference>
<organism evidence="1 2">
    <name type="scientific">Streptomyces thermodiastaticus</name>
    <dbReference type="NCBI Taxonomy" id="44061"/>
    <lineage>
        <taxon>Bacteria</taxon>
        <taxon>Bacillati</taxon>
        <taxon>Actinomycetota</taxon>
        <taxon>Actinomycetes</taxon>
        <taxon>Kitasatosporales</taxon>
        <taxon>Streptomycetaceae</taxon>
        <taxon>Streptomyces</taxon>
    </lineage>
</organism>
<sequence length="113" mass="11960">MMEGSDPHVHVAAEAGRDAVVVRGALASTFGLAGDLPREVTTGCGVRVPCAMTSPRPDKVTCLACREHAQHEHLRLAEWVERLAGMPGAAVGPDQARQAAARHRELAARFAEA</sequence>
<accession>A0ABU0K7H3</accession>
<evidence type="ECO:0000313" key="2">
    <source>
        <dbReference type="Proteomes" id="UP001236795"/>
    </source>
</evidence>
<protein>
    <submittedName>
        <fullName evidence="1">Uncharacterized protein</fullName>
    </submittedName>
</protein>
<dbReference type="Proteomes" id="UP001236795">
    <property type="component" value="Unassembled WGS sequence"/>
</dbReference>
<keyword evidence="2" id="KW-1185">Reference proteome</keyword>
<dbReference type="RefSeq" id="WP_136239006.1">
    <property type="nucleotide sequence ID" value="NZ_JAUSWC010000001.1"/>
</dbReference>
<comment type="caution">
    <text evidence="1">The sequence shown here is derived from an EMBL/GenBank/DDBJ whole genome shotgun (WGS) entry which is preliminary data.</text>
</comment>
<dbReference type="EMBL" id="JAUSWC010000001">
    <property type="protein sequence ID" value="MDQ0485317.1"/>
    <property type="molecule type" value="Genomic_DNA"/>
</dbReference>